<feature type="compositionally biased region" description="Pro residues" evidence="1">
    <location>
        <begin position="82"/>
        <end position="97"/>
    </location>
</feature>
<dbReference type="OrthoDB" id="10493692at2759"/>
<accession>A0A0A2KG70</accession>
<dbReference type="Proteomes" id="UP000030143">
    <property type="component" value="Unassembled WGS sequence"/>
</dbReference>
<dbReference type="RefSeq" id="XP_016599937.1">
    <property type="nucleotide sequence ID" value="XM_016744224.1"/>
</dbReference>
<dbReference type="HOGENOM" id="CLU_144949_0_0_1"/>
<reference evidence="2 3" key="1">
    <citation type="journal article" date="2015" name="Mol. Plant Microbe Interact.">
        <title>Genome, transcriptome, and functional analyses of Penicillium expansum provide new insights into secondary metabolism and pathogenicity.</title>
        <authorList>
            <person name="Ballester A.R."/>
            <person name="Marcet-Houben M."/>
            <person name="Levin E."/>
            <person name="Sela N."/>
            <person name="Selma-Lazaro C."/>
            <person name="Carmona L."/>
            <person name="Wisniewski M."/>
            <person name="Droby S."/>
            <person name="Gonzalez-Candelas L."/>
            <person name="Gabaldon T."/>
        </authorList>
    </citation>
    <scope>NUCLEOTIDE SEQUENCE [LARGE SCALE GENOMIC DNA]</scope>
    <source>
        <strain evidence="2 3">MD-8</strain>
    </source>
</reference>
<dbReference type="GeneID" id="27679644"/>
<protein>
    <submittedName>
        <fullName evidence="2">Uncharacterized protein</fullName>
    </submittedName>
</protein>
<keyword evidence="3" id="KW-1185">Reference proteome</keyword>
<dbReference type="AlphaFoldDB" id="A0A0A2KG70"/>
<comment type="caution">
    <text evidence="2">The sequence shown here is derived from an EMBL/GenBank/DDBJ whole genome shotgun (WGS) entry which is preliminary data.</text>
</comment>
<evidence type="ECO:0000256" key="1">
    <source>
        <dbReference type="SAM" id="MobiDB-lite"/>
    </source>
</evidence>
<feature type="region of interest" description="Disordered" evidence="1">
    <location>
        <begin position="19"/>
        <end position="106"/>
    </location>
</feature>
<name>A0A0A2KG70_PENEN</name>
<evidence type="ECO:0000313" key="2">
    <source>
        <dbReference type="EMBL" id="KGO58443.1"/>
    </source>
</evidence>
<dbReference type="VEuPathDB" id="FungiDB:PEXP_024000"/>
<dbReference type="PhylomeDB" id="A0A0A2KG70"/>
<dbReference type="EMBL" id="JQFZ01000121">
    <property type="protein sequence ID" value="KGO58443.1"/>
    <property type="molecule type" value="Genomic_DNA"/>
</dbReference>
<organism evidence="2 3">
    <name type="scientific">Penicillium expansum</name>
    <name type="common">Blue mold rot fungus</name>
    <dbReference type="NCBI Taxonomy" id="27334"/>
    <lineage>
        <taxon>Eukaryota</taxon>
        <taxon>Fungi</taxon>
        <taxon>Dikarya</taxon>
        <taxon>Ascomycota</taxon>
        <taxon>Pezizomycotina</taxon>
        <taxon>Eurotiomycetes</taxon>
        <taxon>Eurotiomycetidae</taxon>
        <taxon>Eurotiales</taxon>
        <taxon>Aspergillaceae</taxon>
        <taxon>Penicillium</taxon>
    </lineage>
</organism>
<sequence length="137" mass="15958">MLPKPCPRTTNFILWRFLEEMETPDPRNYTEIPKQKRKRPAHQDSNQRPVKVPKQSIPKTPQPRRMMTRSRKSGDLLGPSPTTVPPGSHSPPSPAPKTPKSAQYNGCRYRKRRFELWVQKMLKSESDPTKKQEVLEE</sequence>
<evidence type="ECO:0000313" key="3">
    <source>
        <dbReference type="Proteomes" id="UP000030143"/>
    </source>
</evidence>
<proteinExistence type="predicted"/>
<gene>
    <name evidence="2" type="ORF">PEX2_069530</name>
</gene>